<organism evidence="1 2">
    <name type="scientific">Breznakibacter xylanolyticus</name>
    <dbReference type="NCBI Taxonomy" id="990"/>
    <lineage>
        <taxon>Bacteria</taxon>
        <taxon>Pseudomonadati</taxon>
        <taxon>Bacteroidota</taxon>
        <taxon>Bacteroidia</taxon>
        <taxon>Marinilabiliales</taxon>
        <taxon>Marinilabiliaceae</taxon>
        <taxon>Breznakibacter</taxon>
    </lineage>
</organism>
<dbReference type="EMBL" id="QKZK01000030">
    <property type="protein sequence ID" value="PZX12753.1"/>
    <property type="molecule type" value="Genomic_DNA"/>
</dbReference>
<dbReference type="RefSeq" id="WP_111446662.1">
    <property type="nucleotide sequence ID" value="NZ_QKZK01000030.1"/>
</dbReference>
<proteinExistence type="predicted"/>
<reference evidence="1 2" key="1">
    <citation type="submission" date="2018-06" db="EMBL/GenBank/DDBJ databases">
        <title>Genomic Encyclopedia of Archaeal and Bacterial Type Strains, Phase II (KMG-II): from individual species to whole genera.</title>
        <authorList>
            <person name="Goeker M."/>
        </authorList>
    </citation>
    <scope>NUCLEOTIDE SEQUENCE [LARGE SCALE GENOMIC DNA]</scope>
    <source>
        <strain evidence="1 2">DSM 6779</strain>
    </source>
</reference>
<name>A0A2W7MYT9_9BACT</name>
<evidence type="ECO:0000313" key="2">
    <source>
        <dbReference type="Proteomes" id="UP000249239"/>
    </source>
</evidence>
<accession>A0A2W7MYT9</accession>
<sequence>MQEDINSKGTLHLVCFNNPYPPDYGGVIDVFFKVKALHESGVRLILHCFVYGRRPMPELARWCETVYYYKRPLWPHYLLHSLPFIVVSRQNPTLLRNLLADDAPVLLEGLHCTAFLDTLINHGKRVAVRCHNVEHDYYRHLAQATRHPFKRLYYYLESRKLKRFEPILKKATYLFSLSVNDQKWFSSQYGSAELLPVFHSNYDVTCLPGRGQYLLMHGNLSVRENEMSIEYLLAQVLKDSDYPIVIAGKNPTAHLRRVVARYPNAMLFSNPDEAKMLKIQQDAHVILLHSHQPTGIKLKLLSSLANGRFVVANGHVLNGSGVEALCDSAETVEQWKDLIKKRWEMDFPLQCIDERRAVLMRNFDNLAHANRLIQVLMNDAPLNECC</sequence>
<keyword evidence="2" id="KW-1185">Reference proteome</keyword>
<dbReference type="Proteomes" id="UP000249239">
    <property type="component" value="Unassembled WGS sequence"/>
</dbReference>
<gene>
    <name evidence="1" type="ORF">LX69_02842</name>
</gene>
<comment type="caution">
    <text evidence="1">The sequence shown here is derived from an EMBL/GenBank/DDBJ whole genome shotgun (WGS) entry which is preliminary data.</text>
</comment>
<evidence type="ECO:0000313" key="1">
    <source>
        <dbReference type="EMBL" id="PZX12753.1"/>
    </source>
</evidence>
<evidence type="ECO:0008006" key="3">
    <source>
        <dbReference type="Google" id="ProtNLM"/>
    </source>
</evidence>
<dbReference type="SUPFAM" id="SSF53756">
    <property type="entry name" value="UDP-Glycosyltransferase/glycogen phosphorylase"/>
    <property type="match status" value="1"/>
</dbReference>
<dbReference type="AlphaFoldDB" id="A0A2W7MYT9"/>
<protein>
    <recommendedName>
        <fullName evidence="3">Glycosyltransferase involved in cell wall biosynthesis</fullName>
    </recommendedName>
</protein>
<dbReference type="OrthoDB" id="9807209at2"/>